<evidence type="ECO:0000259" key="22">
    <source>
        <dbReference type="PROSITE" id="PS51332"/>
    </source>
</evidence>
<dbReference type="SUPFAM" id="SSF47644">
    <property type="entry name" value="Methionine synthase domain"/>
    <property type="match status" value="1"/>
</dbReference>
<gene>
    <name evidence="24" type="ORF">CPZ25_018550</name>
</gene>
<dbReference type="PROSITE" id="PS51332">
    <property type="entry name" value="B12_BINDING"/>
    <property type="match status" value="1"/>
</dbReference>
<organism evidence="24 25">
    <name type="scientific">Eubacterium maltosivorans</name>
    <dbReference type="NCBI Taxonomy" id="2041044"/>
    <lineage>
        <taxon>Bacteria</taxon>
        <taxon>Bacillati</taxon>
        <taxon>Bacillota</taxon>
        <taxon>Clostridia</taxon>
        <taxon>Eubacteriales</taxon>
        <taxon>Eubacteriaceae</taxon>
        <taxon>Eubacterium</taxon>
    </lineage>
</organism>
<keyword evidence="16" id="KW-0170">Cobalt</keyword>
<accession>A0A4P9CC20</accession>
<keyword evidence="15" id="KW-0486">Methionine biosynthesis</keyword>
<dbReference type="GO" id="GO:0031419">
    <property type="term" value="F:cobalamin binding"/>
    <property type="evidence" value="ECO:0007669"/>
    <property type="project" value="UniProtKB-KW"/>
</dbReference>
<keyword evidence="8 19" id="KW-0489">Methyltransferase</keyword>
<comment type="pathway">
    <text evidence="4">Amino-acid biosynthesis; L-methionine biosynthesis via de novo pathway; L-methionine from L-homocysteine (MetH route): step 1/1.</text>
</comment>
<feature type="domain" description="Pterin-binding" evidence="21">
    <location>
        <begin position="314"/>
        <end position="558"/>
    </location>
</feature>
<dbReference type="GO" id="GO:0046653">
    <property type="term" value="P:tetrahydrofolate metabolic process"/>
    <property type="evidence" value="ECO:0007669"/>
    <property type="project" value="TreeGrafter"/>
</dbReference>
<evidence type="ECO:0000256" key="19">
    <source>
        <dbReference type="PROSITE-ProRule" id="PRU00333"/>
    </source>
</evidence>
<evidence type="ECO:0000256" key="13">
    <source>
        <dbReference type="ARBA" id="ARBA00022723"/>
    </source>
</evidence>
<dbReference type="GO" id="GO:0050667">
    <property type="term" value="P:homocysteine metabolic process"/>
    <property type="evidence" value="ECO:0007669"/>
    <property type="project" value="TreeGrafter"/>
</dbReference>
<dbReference type="Pfam" id="PF02574">
    <property type="entry name" value="S-methyl_trans"/>
    <property type="match status" value="1"/>
</dbReference>
<evidence type="ECO:0000259" key="20">
    <source>
        <dbReference type="PROSITE" id="PS50970"/>
    </source>
</evidence>
<name>A0A4P9CC20_EUBML</name>
<dbReference type="PROSITE" id="PS51337">
    <property type="entry name" value="B12_BINDING_NTER"/>
    <property type="match status" value="1"/>
</dbReference>
<dbReference type="GO" id="GO:0008705">
    <property type="term" value="F:methionine synthase activity"/>
    <property type="evidence" value="ECO:0007669"/>
    <property type="project" value="UniProtKB-EC"/>
</dbReference>
<sequence length="791" mass="85682">MKFTEALKTKRLYLDGAMGSLLQEKLQNIGPVPEALTLTHPEIIQDIYRAYIEAGSDIITTCTFGANGYKLKDTEYDQKKIITAAVKLAKELKPGYVALDIGPLGALIGSLGEISFDEAYHYFAQMVEIGAEAGADVLLIETVTDIYEMKAAVLAAKEHSDLPVIALMTFEENGRTLTGSDPLTVVTILEALGVDAIGINCSTGPDKMMPVIQTLLKYASVPVVIQPNAGLPRVADGKTFYDITSDEFAAYMAEIAQKGASVLGGCCGTTPEYIQKTIEATKDSPLPDFSVLSPEQQLTLVATGTRTLALGQDIRIIGECINPTTNAALKEELRRGELSLVKKLAMEQKKKGAHVLDINLGLPDIDEKEMMLRAVETVSNLVDLPLQIDSSDPEVIEAVLRQYNGKPIINSVNGEQGSMERILPIARKYGACVLGLTMDEKGIPEKAEERLAIGRGIVHKAESMGIPKKNLLLDCLVLTASAQQEMVKETIKSLELIHSELQLPTVLGVSNISFGLPNRELMNRTFLTMAFTAGLNTPIMNPSDQGMMDAVASFRGLWGYDESCIQYVTKYNSKASAPLKKDECKVLPDLKTMVVEGMKEEAAEATEALLKTLDPMTVVNDYLIPGLDIVGEAFETGEAFLPNLIFAAEAVQKSFEIIKSHLSAEQQITKGRIVLATVSGDVHDIGKNILKVILENYGYEILDLGKDVETARILETVKKEKIRLVGLSALMTTTVKNMAATVSLLHEHCPETAVMVGGAVLNAEYAADIGADYYGKDAKAGVNIAQSIFEK</sequence>
<dbReference type="SUPFAM" id="SSF52242">
    <property type="entry name" value="Cobalamin (vitamin B12)-binding domain"/>
    <property type="match status" value="1"/>
</dbReference>
<dbReference type="RefSeq" id="WP_096918961.1">
    <property type="nucleotide sequence ID" value="NZ_CP029487.1"/>
</dbReference>
<dbReference type="Gene3D" id="3.20.20.330">
    <property type="entry name" value="Homocysteine-binding-like domain"/>
    <property type="match status" value="1"/>
</dbReference>
<evidence type="ECO:0000259" key="23">
    <source>
        <dbReference type="PROSITE" id="PS51337"/>
    </source>
</evidence>
<dbReference type="PANTHER" id="PTHR45833:SF1">
    <property type="entry name" value="METHIONINE SYNTHASE"/>
    <property type="match status" value="1"/>
</dbReference>
<dbReference type="InterPro" id="IPR036589">
    <property type="entry name" value="HCY_dom_sf"/>
</dbReference>
<dbReference type="PROSITE" id="PS50970">
    <property type="entry name" value="HCY"/>
    <property type="match status" value="1"/>
</dbReference>
<reference evidence="24 25" key="1">
    <citation type="submission" date="2018-05" db="EMBL/GenBank/DDBJ databases">
        <title>Genome comparison of Eubacterium sp.</title>
        <authorList>
            <person name="Feng Y."/>
            <person name="Sanchez-Andrea I."/>
            <person name="Stams A.J.M."/>
            <person name="De Vos W.M."/>
        </authorList>
    </citation>
    <scope>NUCLEOTIDE SEQUENCE [LARGE SCALE GENOMIC DNA]</scope>
    <source>
        <strain evidence="24 25">YI</strain>
    </source>
</reference>
<evidence type="ECO:0000256" key="2">
    <source>
        <dbReference type="ARBA" id="ARBA00001947"/>
    </source>
</evidence>
<dbReference type="InterPro" id="IPR000489">
    <property type="entry name" value="Pterin-binding_dom"/>
</dbReference>
<dbReference type="UniPathway" id="UPA00051">
    <property type="reaction ID" value="UER00081"/>
</dbReference>
<dbReference type="InterPro" id="IPR011005">
    <property type="entry name" value="Dihydropteroate_synth-like_sf"/>
</dbReference>
<keyword evidence="13 19" id="KW-0479">Metal-binding</keyword>
<dbReference type="Gene3D" id="3.40.50.280">
    <property type="entry name" value="Cobalamin-binding domain"/>
    <property type="match status" value="1"/>
</dbReference>
<evidence type="ECO:0000256" key="1">
    <source>
        <dbReference type="ARBA" id="ARBA00001700"/>
    </source>
</evidence>
<evidence type="ECO:0000256" key="14">
    <source>
        <dbReference type="ARBA" id="ARBA00022833"/>
    </source>
</evidence>
<evidence type="ECO:0000256" key="6">
    <source>
        <dbReference type="ARBA" id="ARBA00012032"/>
    </source>
</evidence>
<dbReference type="NCBIfam" id="NF005719">
    <property type="entry name" value="PRK07535.1"/>
    <property type="match status" value="1"/>
</dbReference>
<evidence type="ECO:0000259" key="21">
    <source>
        <dbReference type="PROSITE" id="PS50972"/>
    </source>
</evidence>
<dbReference type="InterPro" id="IPR050554">
    <property type="entry name" value="Met_Synthase/Corrinoid"/>
</dbReference>
<dbReference type="EMBL" id="CP029487">
    <property type="protein sequence ID" value="QCT73228.1"/>
    <property type="molecule type" value="Genomic_DNA"/>
</dbReference>
<dbReference type="Gene3D" id="3.20.20.20">
    <property type="entry name" value="Dihydropteroate synthase-like"/>
    <property type="match status" value="1"/>
</dbReference>
<keyword evidence="9" id="KW-0028">Amino-acid biosynthesis</keyword>
<dbReference type="KEGG" id="emt:CPZ25_018550"/>
<dbReference type="InterPro" id="IPR006158">
    <property type="entry name" value="Cobalamin-bd"/>
</dbReference>
<evidence type="ECO:0000256" key="16">
    <source>
        <dbReference type="ARBA" id="ARBA00023285"/>
    </source>
</evidence>
<evidence type="ECO:0000256" key="17">
    <source>
        <dbReference type="ARBA" id="ARBA00025552"/>
    </source>
</evidence>
<evidence type="ECO:0000256" key="9">
    <source>
        <dbReference type="ARBA" id="ARBA00022605"/>
    </source>
</evidence>
<evidence type="ECO:0000313" key="25">
    <source>
        <dbReference type="Proteomes" id="UP000218387"/>
    </source>
</evidence>
<evidence type="ECO:0000256" key="4">
    <source>
        <dbReference type="ARBA" id="ARBA00005178"/>
    </source>
</evidence>
<dbReference type="InterPro" id="IPR003759">
    <property type="entry name" value="Cbl-bd_cap"/>
</dbReference>
<evidence type="ECO:0000256" key="12">
    <source>
        <dbReference type="ARBA" id="ARBA00022691"/>
    </source>
</evidence>
<dbReference type="SUPFAM" id="SSF51717">
    <property type="entry name" value="Dihydropteroate synthetase-like"/>
    <property type="match status" value="1"/>
</dbReference>
<dbReference type="Pfam" id="PF02607">
    <property type="entry name" value="B12-binding_2"/>
    <property type="match status" value="1"/>
</dbReference>
<keyword evidence="12" id="KW-0949">S-adenosyl-L-methionine</keyword>
<dbReference type="InterPro" id="IPR003726">
    <property type="entry name" value="HCY_dom"/>
</dbReference>
<comment type="function">
    <text evidence="17">Catalyzes the transfer of a methyl group from methyl-cobalamin to homocysteine, yielding enzyme-bound cob(I)alamin and methionine. Subsequently, remethylates the cofactor using methyltetrahydrofolate.</text>
</comment>
<comment type="catalytic activity">
    <reaction evidence="1">
        <text>(6S)-5-methyl-5,6,7,8-tetrahydrofolate + L-homocysteine = (6S)-5,6,7,8-tetrahydrofolate + L-methionine</text>
        <dbReference type="Rhea" id="RHEA:11172"/>
        <dbReference type="ChEBI" id="CHEBI:18608"/>
        <dbReference type="ChEBI" id="CHEBI:57453"/>
        <dbReference type="ChEBI" id="CHEBI:57844"/>
        <dbReference type="ChEBI" id="CHEBI:58199"/>
        <dbReference type="EC" id="2.1.1.13"/>
    </reaction>
</comment>
<evidence type="ECO:0000256" key="18">
    <source>
        <dbReference type="ARBA" id="ARBA00031040"/>
    </source>
</evidence>
<dbReference type="InterPro" id="IPR036724">
    <property type="entry name" value="Cobalamin-bd_sf"/>
</dbReference>
<feature type="binding site" evidence="19">
    <location>
        <position position="201"/>
    </location>
    <ligand>
        <name>Zn(2+)</name>
        <dbReference type="ChEBI" id="CHEBI:29105"/>
    </ligand>
</feature>
<keyword evidence="25" id="KW-1185">Reference proteome</keyword>
<keyword evidence="10" id="KW-0846">Cobalamin</keyword>
<evidence type="ECO:0000313" key="24">
    <source>
        <dbReference type="EMBL" id="QCT73228.1"/>
    </source>
</evidence>
<dbReference type="InterPro" id="IPR036594">
    <property type="entry name" value="Meth_synthase_dom"/>
</dbReference>
<evidence type="ECO:0000256" key="11">
    <source>
        <dbReference type="ARBA" id="ARBA00022679"/>
    </source>
</evidence>
<feature type="binding site" evidence="19">
    <location>
        <position position="267"/>
    </location>
    <ligand>
        <name>Zn(2+)</name>
        <dbReference type="ChEBI" id="CHEBI:29105"/>
    </ligand>
</feature>
<dbReference type="PANTHER" id="PTHR45833">
    <property type="entry name" value="METHIONINE SYNTHASE"/>
    <property type="match status" value="1"/>
</dbReference>
<dbReference type="PIRSF" id="PIRSF037472">
    <property type="entry name" value="DHPS_mtfrase"/>
    <property type="match status" value="1"/>
</dbReference>
<dbReference type="Pfam" id="PF00809">
    <property type="entry name" value="Pterin_bind"/>
    <property type="match status" value="1"/>
</dbReference>
<comment type="cofactor">
    <cofactor evidence="2 19">
        <name>Zn(2+)</name>
        <dbReference type="ChEBI" id="CHEBI:29105"/>
    </cofactor>
</comment>
<dbReference type="Gene3D" id="1.10.1240.10">
    <property type="entry name" value="Methionine synthase domain"/>
    <property type="match status" value="1"/>
</dbReference>
<comment type="cofactor">
    <cofactor evidence="3">
        <name>methylcob(III)alamin</name>
        <dbReference type="ChEBI" id="CHEBI:28115"/>
    </cofactor>
</comment>
<feature type="domain" description="B12-binding" evidence="22">
    <location>
        <begin position="670"/>
        <end position="791"/>
    </location>
</feature>
<keyword evidence="11 19" id="KW-0808">Transferase</keyword>
<dbReference type="InterPro" id="IPR017215">
    <property type="entry name" value="MetH_bac"/>
</dbReference>
<keyword evidence="14 19" id="KW-0862">Zinc</keyword>
<evidence type="ECO:0000256" key="3">
    <source>
        <dbReference type="ARBA" id="ARBA00001956"/>
    </source>
</evidence>
<dbReference type="GO" id="GO:0046872">
    <property type="term" value="F:metal ion binding"/>
    <property type="evidence" value="ECO:0007669"/>
    <property type="project" value="UniProtKB-KW"/>
</dbReference>
<dbReference type="Proteomes" id="UP000218387">
    <property type="component" value="Chromosome"/>
</dbReference>
<dbReference type="Pfam" id="PF02310">
    <property type="entry name" value="B12-binding"/>
    <property type="match status" value="1"/>
</dbReference>
<evidence type="ECO:0000256" key="8">
    <source>
        <dbReference type="ARBA" id="ARBA00022603"/>
    </source>
</evidence>
<feature type="domain" description="Hcy-binding" evidence="20">
    <location>
        <begin position="1"/>
        <end position="281"/>
    </location>
</feature>
<evidence type="ECO:0000256" key="7">
    <source>
        <dbReference type="ARBA" id="ARBA00013998"/>
    </source>
</evidence>
<comment type="similarity">
    <text evidence="5">Belongs to the vitamin-B12 dependent methionine synthase family.</text>
</comment>
<feature type="domain" description="B12-binding N-terminal" evidence="23">
    <location>
        <begin position="577"/>
        <end position="670"/>
    </location>
</feature>
<dbReference type="PROSITE" id="PS50972">
    <property type="entry name" value="PTERIN_BINDING"/>
    <property type="match status" value="1"/>
</dbReference>
<dbReference type="GO" id="GO:0005829">
    <property type="term" value="C:cytosol"/>
    <property type="evidence" value="ECO:0007669"/>
    <property type="project" value="TreeGrafter"/>
</dbReference>
<dbReference type="AlphaFoldDB" id="A0A4P9CC20"/>
<dbReference type="EC" id="2.1.1.13" evidence="6"/>
<feature type="binding site" evidence="19">
    <location>
        <position position="266"/>
    </location>
    <ligand>
        <name>Zn(2+)</name>
        <dbReference type="ChEBI" id="CHEBI:29105"/>
    </ligand>
</feature>
<protein>
    <recommendedName>
        <fullName evidence="7">Methionine synthase</fullName>
        <ecNumber evidence="6">2.1.1.13</ecNumber>
    </recommendedName>
    <alternativeName>
        <fullName evidence="18">5-methyltetrahydrofolate--homocysteine methyltransferase</fullName>
    </alternativeName>
</protein>
<evidence type="ECO:0000256" key="5">
    <source>
        <dbReference type="ARBA" id="ARBA00010398"/>
    </source>
</evidence>
<evidence type="ECO:0000256" key="10">
    <source>
        <dbReference type="ARBA" id="ARBA00022628"/>
    </source>
</evidence>
<evidence type="ECO:0000256" key="15">
    <source>
        <dbReference type="ARBA" id="ARBA00023167"/>
    </source>
</evidence>
<dbReference type="SMART" id="SM01018">
    <property type="entry name" value="B12-binding_2"/>
    <property type="match status" value="1"/>
</dbReference>
<dbReference type="GO" id="GO:0032259">
    <property type="term" value="P:methylation"/>
    <property type="evidence" value="ECO:0007669"/>
    <property type="project" value="UniProtKB-KW"/>
</dbReference>
<proteinExistence type="inferred from homology"/>
<dbReference type="SUPFAM" id="SSF82282">
    <property type="entry name" value="Homocysteine S-methyltransferase"/>
    <property type="match status" value="1"/>
</dbReference>